<dbReference type="PROSITE" id="PS51257">
    <property type="entry name" value="PROKAR_LIPOPROTEIN"/>
    <property type="match status" value="1"/>
</dbReference>
<protein>
    <submittedName>
        <fullName evidence="4">Unannotated protein</fullName>
    </submittedName>
</protein>
<feature type="domain" description="Leucine-binding protein" evidence="2">
    <location>
        <begin position="40"/>
        <end position="370"/>
    </location>
</feature>
<dbReference type="AlphaFoldDB" id="A0A6J7E9T5"/>
<accession>A0A6J7E9T5</accession>
<dbReference type="InterPro" id="IPR028082">
    <property type="entry name" value="Peripla_BP_I"/>
</dbReference>
<dbReference type="EMBL" id="CAFABE010000136">
    <property type="protein sequence ID" value="CAB4834663.1"/>
    <property type="molecule type" value="Genomic_DNA"/>
</dbReference>
<evidence type="ECO:0000313" key="4">
    <source>
        <dbReference type="EMBL" id="CAB4877379.1"/>
    </source>
</evidence>
<gene>
    <name evidence="3" type="ORF">UFOPK3164_01715</name>
    <name evidence="4" type="ORF">UFOPK3427_01215</name>
    <name evidence="5" type="ORF">UFOPK4112_01518</name>
</gene>
<sequence>MRRASVFFTSLLAAGLLSACSGTTEATSTGITATPCAGAIGVMLPYTGTSQLDTVQMNWARVSLDNFNRVHGTSFSIVPQNVDHDAAVAAAGAETLAQNKKVVGVVGPSTSVAVAAAGPVLGAAGLAYVSPSATRAALTDGSLSGFYRVVANDSIQGPTVADFVASSLHPNNVLVVSDPEAYSQALTDSITSSLTSQGVKVSKITIPLDRPDPNAVLEAITSNTNVVVLALLQPTDGQTIANSIAVHGLHPAILATDSMFDLNTFDVPGAYVSTFAPDLSTVAGGNNLVRLYKEIFGDLAPYGGPSYVAMQVVLTAALDSCKGGVATRAGVSSTIGNIHLENTILGQSVAFDAHGDVKNGKFYIYRIEGGNFVPQN</sequence>
<evidence type="ECO:0000313" key="5">
    <source>
        <dbReference type="EMBL" id="CAB5029792.1"/>
    </source>
</evidence>
<dbReference type="EMBL" id="CAFBPM010000018">
    <property type="protein sequence ID" value="CAB5029792.1"/>
    <property type="molecule type" value="Genomic_DNA"/>
</dbReference>
<keyword evidence="1" id="KW-0732">Signal</keyword>
<dbReference type="Pfam" id="PF13458">
    <property type="entry name" value="Peripla_BP_6"/>
    <property type="match status" value="1"/>
</dbReference>
<dbReference type="CDD" id="cd06342">
    <property type="entry name" value="PBP1_ABC_LIVBP-like"/>
    <property type="match status" value="1"/>
</dbReference>
<evidence type="ECO:0000259" key="2">
    <source>
        <dbReference type="Pfam" id="PF13458"/>
    </source>
</evidence>
<name>A0A6J7E9T5_9ZZZZ</name>
<evidence type="ECO:0000256" key="1">
    <source>
        <dbReference type="ARBA" id="ARBA00022729"/>
    </source>
</evidence>
<dbReference type="InterPro" id="IPR028081">
    <property type="entry name" value="Leu-bd"/>
</dbReference>
<dbReference type="EMBL" id="CAFBLT010000001">
    <property type="protein sequence ID" value="CAB4877379.1"/>
    <property type="molecule type" value="Genomic_DNA"/>
</dbReference>
<organism evidence="4">
    <name type="scientific">freshwater metagenome</name>
    <dbReference type="NCBI Taxonomy" id="449393"/>
    <lineage>
        <taxon>unclassified sequences</taxon>
        <taxon>metagenomes</taxon>
        <taxon>ecological metagenomes</taxon>
    </lineage>
</organism>
<evidence type="ECO:0000313" key="3">
    <source>
        <dbReference type="EMBL" id="CAB4834663.1"/>
    </source>
</evidence>
<reference evidence="4" key="1">
    <citation type="submission" date="2020-05" db="EMBL/GenBank/DDBJ databases">
        <authorList>
            <person name="Chiriac C."/>
            <person name="Salcher M."/>
            <person name="Ghai R."/>
            <person name="Kavagutti S V."/>
        </authorList>
    </citation>
    <scope>NUCLEOTIDE SEQUENCE</scope>
</reference>
<dbReference type="SUPFAM" id="SSF53822">
    <property type="entry name" value="Periplasmic binding protein-like I"/>
    <property type="match status" value="1"/>
</dbReference>
<dbReference type="PANTHER" id="PTHR47151">
    <property type="entry name" value="LEU/ILE/VAL-BINDING ABC TRANSPORTER SUBUNIT"/>
    <property type="match status" value="1"/>
</dbReference>
<dbReference type="Gene3D" id="3.40.50.2300">
    <property type="match status" value="2"/>
</dbReference>
<dbReference type="PANTHER" id="PTHR47151:SF2">
    <property type="entry name" value="AMINO ACID BINDING PROTEIN"/>
    <property type="match status" value="1"/>
</dbReference>
<proteinExistence type="predicted"/>